<evidence type="ECO:0000256" key="9">
    <source>
        <dbReference type="RuleBase" id="RU004016"/>
    </source>
</evidence>
<name>A0A7G6E0W0_THEFR</name>
<dbReference type="PANTHER" id="PTHR21581:SF33">
    <property type="entry name" value="D-ALANYL-D-ALANINE CARBOXYPEPTIDASE DACB"/>
    <property type="match status" value="1"/>
</dbReference>
<dbReference type="GO" id="GO:0009252">
    <property type="term" value="P:peptidoglycan biosynthetic process"/>
    <property type="evidence" value="ECO:0007669"/>
    <property type="project" value="UniProtKB-KW"/>
</dbReference>
<dbReference type="EMBL" id="CP045798">
    <property type="protein sequence ID" value="QNB45714.1"/>
    <property type="molecule type" value="Genomic_DNA"/>
</dbReference>
<evidence type="ECO:0000256" key="7">
    <source>
        <dbReference type="PIRSR" id="PIRSR618044-1"/>
    </source>
</evidence>
<dbReference type="GO" id="GO:0008360">
    <property type="term" value="P:regulation of cell shape"/>
    <property type="evidence" value="ECO:0007669"/>
    <property type="project" value="UniProtKB-KW"/>
</dbReference>
<evidence type="ECO:0000256" key="2">
    <source>
        <dbReference type="ARBA" id="ARBA00022729"/>
    </source>
</evidence>
<reference evidence="12 13" key="1">
    <citation type="journal article" date="2019" name="Front. Microbiol.">
        <title>Thermoanaerosceptrum fracticalcis gen. nov. sp. nov., a Novel Fumarate-Fermenting Microorganism From a Deep Fractured Carbonate Aquifer of the US Great Basin.</title>
        <authorList>
            <person name="Hamilton-Brehm S.D."/>
            <person name="Stewart L.E."/>
            <person name="Zavarin M."/>
            <person name="Caldwell M."/>
            <person name="Lawson P.A."/>
            <person name="Onstott T.C."/>
            <person name="Grzymski J."/>
            <person name="Neveux I."/>
            <person name="Lollar B.S."/>
            <person name="Russell C.E."/>
            <person name="Moser D.P."/>
        </authorList>
    </citation>
    <scope>NUCLEOTIDE SEQUENCE [LARGE SCALE GENOMIC DNA]</scope>
    <source>
        <strain evidence="12 13">DRI-13</strain>
    </source>
</reference>
<sequence>MLKKAFLILSISFCLFLPLEARGEGPVVYAKSAILLDGRTGKILFQKDCFKPMPPASTTKILTTILALETGNTEEIVEVSFRAASTGEAALGLVEGDKIRLLELIHGALIRSGNDSCVAIAEEIAPSVEEFVGLMNLKAKTIGALQTDFYNPHGLPHPKHLTTAYDLALITRYALENPIFADIVKKKYYHVHWESPRRTQFIKNTNYLLWTYPLATGVKTGTTFKAGKCLVASAEYKGREVIAVVLNTKDRFGDAKRLLEYGLRQLTGD</sequence>
<feature type="active site" description="Acyl-ester intermediate" evidence="7">
    <location>
        <position position="57"/>
    </location>
</feature>
<keyword evidence="12" id="KW-0121">Carboxypeptidase</keyword>
<dbReference type="InterPro" id="IPR018044">
    <property type="entry name" value="Peptidase_S11"/>
</dbReference>
<gene>
    <name evidence="12" type="ORF">BR63_04950</name>
</gene>
<dbReference type="AlphaFoldDB" id="A0A7G6E0W0"/>
<dbReference type="Gene3D" id="3.40.710.10">
    <property type="entry name" value="DD-peptidase/beta-lactamase superfamily"/>
    <property type="match status" value="1"/>
</dbReference>
<dbReference type="KEGG" id="tfr:BR63_04950"/>
<dbReference type="InterPro" id="IPR001967">
    <property type="entry name" value="Peptidase_S11_N"/>
</dbReference>
<evidence type="ECO:0000256" key="10">
    <source>
        <dbReference type="SAM" id="SignalP"/>
    </source>
</evidence>
<evidence type="ECO:0000259" key="11">
    <source>
        <dbReference type="Pfam" id="PF00768"/>
    </source>
</evidence>
<keyword evidence="3" id="KW-0378">Hydrolase</keyword>
<keyword evidence="12" id="KW-0645">Protease</keyword>
<dbReference type="SUPFAM" id="SSF56601">
    <property type="entry name" value="beta-lactamase/transpeptidase-like"/>
    <property type="match status" value="1"/>
</dbReference>
<feature type="domain" description="Peptidase S11 D-alanyl-D-alanine carboxypeptidase A N-terminal" evidence="11">
    <location>
        <begin position="26"/>
        <end position="249"/>
    </location>
</feature>
<dbReference type="OrthoDB" id="9791132at2"/>
<keyword evidence="5" id="KW-0573">Peptidoglycan synthesis</keyword>
<organism evidence="12 13">
    <name type="scientific">Thermanaerosceptrum fracticalcis</name>
    <dbReference type="NCBI Taxonomy" id="1712410"/>
    <lineage>
        <taxon>Bacteria</taxon>
        <taxon>Bacillati</taxon>
        <taxon>Bacillota</taxon>
        <taxon>Clostridia</taxon>
        <taxon>Eubacteriales</taxon>
        <taxon>Peptococcaceae</taxon>
        <taxon>Thermanaerosceptrum</taxon>
    </lineage>
</organism>
<dbReference type="Pfam" id="PF00768">
    <property type="entry name" value="Peptidase_S11"/>
    <property type="match status" value="1"/>
</dbReference>
<dbReference type="InterPro" id="IPR012338">
    <property type="entry name" value="Beta-lactam/transpept-like"/>
</dbReference>
<feature type="chain" id="PRO_5038494199" evidence="10">
    <location>
        <begin position="22"/>
        <end position="269"/>
    </location>
</feature>
<dbReference type="PRINTS" id="PR00725">
    <property type="entry name" value="DADACBPTASE1"/>
</dbReference>
<dbReference type="Proteomes" id="UP000515847">
    <property type="component" value="Chromosome"/>
</dbReference>
<comment type="similarity">
    <text evidence="1 9">Belongs to the peptidase S11 family.</text>
</comment>
<dbReference type="GO" id="GO:0006508">
    <property type="term" value="P:proteolysis"/>
    <property type="evidence" value="ECO:0007669"/>
    <property type="project" value="InterPro"/>
</dbReference>
<feature type="active site" evidence="7">
    <location>
        <position position="112"/>
    </location>
</feature>
<keyword evidence="6" id="KW-0961">Cell wall biogenesis/degradation</keyword>
<evidence type="ECO:0000256" key="3">
    <source>
        <dbReference type="ARBA" id="ARBA00022801"/>
    </source>
</evidence>
<keyword evidence="4" id="KW-0133">Cell shape</keyword>
<dbReference type="GO" id="GO:0071555">
    <property type="term" value="P:cell wall organization"/>
    <property type="evidence" value="ECO:0007669"/>
    <property type="project" value="UniProtKB-KW"/>
</dbReference>
<feature type="binding site" evidence="8">
    <location>
        <position position="219"/>
    </location>
    <ligand>
        <name>substrate</name>
    </ligand>
</feature>
<evidence type="ECO:0000256" key="8">
    <source>
        <dbReference type="PIRSR" id="PIRSR618044-2"/>
    </source>
</evidence>
<keyword evidence="13" id="KW-1185">Reference proteome</keyword>
<proteinExistence type="inferred from homology"/>
<dbReference type="PANTHER" id="PTHR21581">
    <property type="entry name" value="D-ALANYL-D-ALANINE CARBOXYPEPTIDASE"/>
    <property type="match status" value="1"/>
</dbReference>
<evidence type="ECO:0000313" key="12">
    <source>
        <dbReference type="EMBL" id="QNB45714.1"/>
    </source>
</evidence>
<evidence type="ECO:0000256" key="1">
    <source>
        <dbReference type="ARBA" id="ARBA00007164"/>
    </source>
</evidence>
<keyword evidence="2 10" id="KW-0732">Signal</keyword>
<protein>
    <submittedName>
        <fullName evidence="12">D-alanyl-D-alanine carboxypeptidase</fullName>
    </submittedName>
</protein>
<feature type="active site" description="Proton acceptor" evidence="7">
    <location>
        <position position="60"/>
    </location>
</feature>
<dbReference type="GO" id="GO:0009002">
    <property type="term" value="F:serine-type D-Ala-D-Ala carboxypeptidase activity"/>
    <property type="evidence" value="ECO:0007669"/>
    <property type="project" value="InterPro"/>
</dbReference>
<evidence type="ECO:0000256" key="6">
    <source>
        <dbReference type="ARBA" id="ARBA00023316"/>
    </source>
</evidence>
<evidence type="ECO:0000313" key="13">
    <source>
        <dbReference type="Proteomes" id="UP000515847"/>
    </source>
</evidence>
<evidence type="ECO:0000256" key="5">
    <source>
        <dbReference type="ARBA" id="ARBA00022984"/>
    </source>
</evidence>
<feature type="signal peptide" evidence="10">
    <location>
        <begin position="1"/>
        <end position="21"/>
    </location>
</feature>
<accession>A0A7G6E0W0</accession>
<evidence type="ECO:0000256" key="4">
    <source>
        <dbReference type="ARBA" id="ARBA00022960"/>
    </source>
</evidence>
<dbReference type="RefSeq" id="WP_081907975.1">
    <property type="nucleotide sequence ID" value="NZ_CP045798.1"/>
</dbReference>